<feature type="domain" description="RNA polymerase sigma factor 70 region 4 type 2" evidence="5">
    <location>
        <begin position="127"/>
        <end position="173"/>
    </location>
</feature>
<evidence type="ECO:0000313" key="6">
    <source>
        <dbReference type="EMBL" id="PYI52602.1"/>
    </source>
</evidence>
<dbReference type="Gene3D" id="1.10.10.10">
    <property type="entry name" value="Winged helix-like DNA-binding domain superfamily/Winged helix DNA-binding domain"/>
    <property type="match status" value="1"/>
</dbReference>
<protein>
    <submittedName>
        <fullName evidence="6">RNA polymerase subunit sigma-70</fullName>
    </submittedName>
</protein>
<evidence type="ECO:0000256" key="3">
    <source>
        <dbReference type="ARBA" id="ARBA00023082"/>
    </source>
</evidence>
<proteinExistence type="inferred from homology"/>
<sequence>MDWENERSTIERIREGDHEAFGELVKPLIAQAYRTSLAIVGAAHLAEEAVQNALLESYSYLRSGKEIRHFRGWFGRLIANRSIDIVRKERNYKMSLDIDGIEIDDGASSPLEDLLRKEQSGRLFDSVMKLELPYRTVLVLFYFQELSIAEIAAVLNVREGTVKSRLHHARLKLGRMSSLTQWFGKAVRA</sequence>
<evidence type="ECO:0000313" key="7">
    <source>
        <dbReference type="Proteomes" id="UP000247476"/>
    </source>
</evidence>
<accession>A0A2V5K1U3</accession>
<dbReference type="Gene3D" id="1.10.1740.10">
    <property type="match status" value="1"/>
</dbReference>
<keyword evidence="7" id="KW-1185">Reference proteome</keyword>
<dbReference type="PANTHER" id="PTHR43133:SF51">
    <property type="entry name" value="RNA POLYMERASE SIGMA FACTOR"/>
    <property type="match status" value="1"/>
</dbReference>
<dbReference type="PANTHER" id="PTHR43133">
    <property type="entry name" value="RNA POLYMERASE ECF-TYPE SIGMA FACTO"/>
    <property type="match status" value="1"/>
</dbReference>
<dbReference type="Proteomes" id="UP000247476">
    <property type="component" value="Unassembled WGS sequence"/>
</dbReference>
<dbReference type="SUPFAM" id="SSF88659">
    <property type="entry name" value="Sigma3 and sigma4 domains of RNA polymerase sigma factors"/>
    <property type="match status" value="1"/>
</dbReference>
<dbReference type="InterPro" id="IPR036388">
    <property type="entry name" value="WH-like_DNA-bd_sf"/>
</dbReference>
<evidence type="ECO:0000256" key="2">
    <source>
        <dbReference type="ARBA" id="ARBA00023015"/>
    </source>
</evidence>
<dbReference type="InterPro" id="IPR013249">
    <property type="entry name" value="RNA_pol_sigma70_r4_t2"/>
</dbReference>
<dbReference type="RefSeq" id="WP_110841971.1">
    <property type="nucleotide sequence ID" value="NZ_QJVJ01000009.1"/>
</dbReference>
<comment type="similarity">
    <text evidence="1">Belongs to the sigma-70 factor family. ECF subfamily.</text>
</comment>
<dbReference type="InterPro" id="IPR013325">
    <property type="entry name" value="RNA_pol_sigma_r2"/>
</dbReference>
<evidence type="ECO:0000256" key="4">
    <source>
        <dbReference type="ARBA" id="ARBA00023163"/>
    </source>
</evidence>
<dbReference type="GO" id="GO:0016987">
    <property type="term" value="F:sigma factor activity"/>
    <property type="evidence" value="ECO:0007669"/>
    <property type="project" value="UniProtKB-KW"/>
</dbReference>
<dbReference type="NCBIfam" id="TIGR02937">
    <property type="entry name" value="sigma70-ECF"/>
    <property type="match status" value="1"/>
</dbReference>
<keyword evidence="2" id="KW-0805">Transcription regulation</keyword>
<keyword evidence="4" id="KW-0804">Transcription</keyword>
<dbReference type="InterPro" id="IPR014284">
    <property type="entry name" value="RNA_pol_sigma-70_dom"/>
</dbReference>
<name>A0A2V5K1U3_9BACL</name>
<dbReference type="AlphaFoldDB" id="A0A2V5K1U3"/>
<dbReference type="SUPFAM" id="SSF88946">
    <property type="entry name" value="Sigma2 domain of RNA polymerase sigma factors"/>
    <property type="match status" value="1"/>
</dbReference>
<comment type="caution">
    <text evidence="6">The sequence shown here is derived from an EMBL/GenBank/DDBJ whole genome shotgun (WGS) entry which is preliminary data.</text>
</comment>
<dbReference type="OrthoDB" id="9784984at2"/>
<keyword evidence="3" id="KW-0731">Sigma factor</keyword>
<dbReference type="InterPro" id="IPR013324">
    <property type="entry name" value="RNA_pol_sigma_r3/r4-like"/>
</dbReference>
<dbReference type="EMBL" id="QJVJ01000009">
    <property type="protein sequence ID" value="PYI52602.1"/>
    <property type="molecule type" value="Genomic_DNA"/>
</dbReference>
<reference evidence="6 7" key="1">
    <citation type="submission" date="2018-05" db="EMBL/GenBank/DDBJ databases">
        <title>Paenibacillus flagellatus sp. nov., isolated from selenium mineral soil.</title>
        <authorList>
            <person name="Dai X."/>
        </authorList>
    </citation>
    <scope>NUCLEOTIDE SEQUENCE [LARGE SCALE GENOMIC DNA]</scope>
    <source>
        <strain evidence="6 7">DXL2</strain>
    </source>
</reference>
<gene>
    <name evidence="6" type="ORF">DLM86_20750</name>
</gene>
<organism evidence="6 7">
    <name type="scientific">Paenibacillus flagellatus</name>
    <dbReference type="NCBI Taxonomy" id="2211139"/>
    <lineage>
        <taxon>Bacteria</taxon>
        <taxon>Bacillati</taxon>
        <taxon>Bacillota</taxon>
        <taxon>Bacilli</taxon>
        <taxon>Bacillales</taxon>
        <taxon>Paenibacillaceae</taxon>
        <taxon>Paenibacillus</taxon>
    </lineage>
</organism>
<dbReference type="GO" id="GO:0006352">
    <property type="term" value="P:DNA-templated transcription initiation"/>
    <property type="evidence" value="ECO:0007669"/>
    <property type="project" value="InterPro"/>
</dbReference>
<evidence type="ECO:0000256" key="1">
    <source>
        <dbReference type="ARBA" id="ARBA00010641"/>
    </source>
</evidence>
<dbReference type="InterPro" id="IPR039425">
    <property type="entry name" value="RNA_pol_sigma-70-like"/>
</dbReference>
<dbReference type="GO" id="GO:0003677">
    <property type="term" value="F:DNA binding"/>
    <property type="evidence" value="ECO:0007669"/>
    <property type="project" value="InterPro"/>
</dbReference>
<evidence type="ECO:0000259" key="5">
    <source>
        <dbReference type="Pfam" id="PF08281"/>
    </source>
</evidence>
<dbReference type="CDD" id="cd06171">
    <property type="entry name" value="Sigma70_r4"/>
    <property type="match status" value="1"/>
</dbReference>
<dbReference type="Pfam" id="PF08281">
    <property type="entry name" value="Sigma70_r4_2"/>
    <property type="match status" value="1"/>
</dbReference>